<evidence type="ECO:0000256" key="1">
    <source>
        <dbReference type="SAM" id="Coils"/>
    </source>
</evidence>
<protein>
    <submittedName>
        <fullName evidence="3">XkdW family protein</fullName>
    </submittedName>
    <submittedName>
        <fullName evidence="4">XkdW protein</fullName>
    </submittedName>
</protein>
<feature type="domain" description="Bacteriophage SP-beta YorD" evidence="2">
    <location>
        <begin position="64"/>
        <end position="110"/>
    </location>
</feature>
<dbReference type="RefSeq" id="WP_036589992.1">
    <property type="nucleotide sequence ID" value="NZ_CP076607.1"/>
</dbReference>
<proteinExistence type="predicted"/>
<evidence type="ECO:0000313" key="4">
    <source>
        <dbReference type="EMBL" id="SEP19556.1"/>
    </source>
</evidence>
<dbReference type="Proteomes" id="UP000683429">
    <property type="component" value="Chromosome"/>
</dbReference>
<dbReference type="Pfam" id="PF09636">
    <property type="entry name" value="XkdW"/>
    <property type="match status" value="1"/>
</dbReference>
<evidence type="ECO:0000313" key="5">
    <source>
        <dbReference type="Proteomes" id="UP000198809"/>
    </source>
</evidence>
<organism evidence="4 5">
    <name type="scientific">Paenibacillus sophorae</name>
    <dbReference type="NCBI Taxonomy" id="1333845"/>
    <lineage>
        <taxon>Bacteria</taxon>
        <taxon>Bacillati</taxon>
        <taxon>Bacillota</taxon>
        <taxon>Bacilli</taxon>
        <taxon>Bacillales</taxon>
        <taxon>Paenibacillaceae</taxon>
        <taxon>Paenibacillus</taxon>
    </lineage>
</organism>
<dbReference type="EMBL" id="FODH01000028">
    <property type="protein sequence ID" value="SEP19556.1"/>
    <property type="molecule type" value="Genomic_DNA"/>
</dbReference>
<evidence type="ECO:0000313" key="6">
    <source>
        <dbReference type="Proteomes" id="UP000683429"/>
    </source>
</evidence>
<dbReference type="SUPFAM" id="SSF159865">
    <property type="entry name" value="XkdW-like"/>
    <property type="match status" value="2"/>
</dbReference>
<dbReference type="Proteomes" id="UP000198809">
    <property type="component" value="Unassembled WGS sequence"/>
</dbReference>
<dbReference type="InterPro" id="IPR019094">
    <property type="entry name" value="Phage_SP-beta_YorD"/>
</dbReference>
<name>A0A1H8VVY1_9BACL</name>
<dbReference type="InterPro" id="IPR035950">
    <property type="entry name" value="XkdW-like_sf"/>
</dbReference>
<keyword evidence="6" id="KW-1185">Reference proteome</keyword>
<gene>
    <name evidence="3" type="ORF">KP014_27995</name>
    <name evidence="4" type="ORF">SAMN04487895_12830</name>
</gene>
<evidence type="ECO:0000259" key="2">
    <source>
        <dbReference type="Pfam" id="PF09636"/>
    </source>
</evidence>
<dbReference type="Gene3D" id="3.30.56.60">
    <property type="entry name" value="XkdW-like"/>
    <property type="match status" value="2"/>
</dbReference>
<reference evidence="3 6" key="2">
    <citation type="submission" date="2021-06" db="EMBL/GenBank/DDBJ databases">
        <title>Whole genome sequence of Paenibacillus sophorae DSM23020 for comparative genomics.</title>
        <authorList>
            <person name="Kim M.-J."/>
            <person name="Lee G."/>
            <person name="Shin J.-H."/>
        </authorList>
    </citation>
    <scope>NUCLEOTIDE SEQUENCE [LARGE SCALE GENOMIC DNA]</scope>
    <source>
        <strain evidence="3 6">DSM 23020</strain>
    </source>
</reference>
<reference evidence="4 5" key="1">
    <citation type="submission" date="2016-10" db="EMBL/GenBank/DDBJ databases">
        <authorList>
            <person name="de Groot N.N."/>
        </authorList>
    </citation>
    <scope>NUCLEOTIDE SEQUENCE [LARGE SCALE GENOMIC DNA]</scope>
    <source>
        <strain evidence="4 5">CGMCC 1.10238</strain>
    </source>
</reference>
<keyword evidence="1" id="KW-0175">Coiled coil</keyword>
<dbReference type="AlphaFoldDB" id="A0A1H8VVY1"/>
<feature type="coiled-coil region" evidence="1">
    <location>
        <begin position="117"/>
        <end position="147"/>
    </location>
</feature>
<dbReference type="OrthoDB" id="2918946at2"/>
<dbReference type="STRING" id="1333845.SAMN04487895_12830"/>
<evidence type="ECO:0000313" key="3">
    <source>
        <dbReference type="EMBL" id="QWU15635.1"/>
    </source>
</evidence>
<dbReference type="EMBL" id="CP076607">
    <property type="protein sequence ID" value="QWU15635.1"/>
    <property type="molecule type" value="Genomic_DNA"/>
</dbReference>
<accession>A0A1H8VVY1</accession>
<sequence length="172" mass="19326">MNLPETLKFLYPNASPLFDYLIQDDGPTPTLREGVDGRKKYLIRPLTEGETEEVEGVHYYYRVYFGDLVEGQDYDIVNRGPYIAVWNLDAPKPTEEELQSAWDAYQKAEADKPPAELGELEQLRKELADTKAALEDTNGKLKAAGEETTNVQLALAEIYEQLLALKEGNANG</sequence>